<evidence type="ECO:0000256" key="1">
    <source>
        <dbReference type="SAM" id="SignalP"/>
    </source>
</evidence>
<organism evidence="3 4">
    <name type="scientific">Bacteroides uniformis</name>
    <dbReference type="NCBI Taxonomy" id="820"/>
    <lineage>
        <taxon>Bacteria</taxon>
        <taxon>Pseudomonadati</taxon>
        <taxon>Bacteroidota</taxon>
        <taxon>Bacteroidia</taxon>
        <taxon>Bacteroidales</taxon>
        <taxon>Bacteroidaceae</taxon>
        <taxon>Bacteroides</taxon>
    </lineage>
</organism>
<dbReference type="Proteomes" id="UP000487221">
    <property type="component" value="Unassembled WGS sequence"/>
</dbReference>
<protein>
    <recommendedName>
        <fullName evidence="6">Lipoprotein</fullName>
    </recommendedName>
</protein>
<dbReference type="PROSITE" id="PS51257">
    <property type="entry name" value="PROKAR_LIPOPROTEIN"/>
    <property type="match status" value="1"/>
</dbReference>
<keyword evidence="1" id="KW-0732">Signal</keyword>
<feature type="chain" id="PRO_5036338250" description="Lipoprotein" evidence="1">
    <location>
        <begin position="20"/>
        <end position="269"/>
    </location>
</feature>
<dbReference type="Proteomes" id="UP000260759">
    <property type="component" value="Unassembled WGS sequence"/>
</dbReference>
<dbReference type="RefSeq" id="WP_117600836.1">
    <property type="nucleotide sequence ID" value="NZ_BAABZM010000001.1"/>
</dbReference>
<evidence type="ECO:0000313" key="3">
    <source>
        <dbReference type="EMBL" id="RGN92856.1"/>
    </source>
</evidence>
<dbReference type="EMBL" id="WCTY01000043">
    <property type="protein sequence ID" value="KAB4180405.1"/>
    <property type="molecule type" value="Genomic_DNA"/>
</dbReference>
<feature type="signal peptide" evidence="1">
    <location>
        <begin position="1"/>
        <end position="19"/>
    </location>
</feature>
<evidence type="ECO:0000313" key="2">
    <source>
        <dbReference type="EMBL" id="KAB4180405.1"/>
    </source>
</evidence>
<reference evidence="3 4" key="1">
    <citation type="submission" date="2018-08" db="EMBL/GenBank/DDBJ databases">
        <title>A genome reference for cultivated species of the human gut microbiota.</title>
        <authorList>
            <person name="Zou Y."/>
            <person name="Xue W."/>
            <person name="Luo G."/>
        </authorList>
    </citation>
    <scope>NUCLEOTIDE SEQUENCE [LARGE SCALE GENOMIC DNA]</scope>
    <source>
        <strain evidence="3 4">OM03-4</strain>
    </source>
</reference>
<gene>
    <name evidence="3" type="ORF">DXB37_13755</name>
    <name evidence="2" type="ORF">GAQ44_20110</name>
</gene>
<evidence type="ECO:0000313" key="5">
    <source>
        <dbReference type="Proteomes" id="UP000487221"/>
    </source>
</evidence>
<reference evidence="2 5" key="2">
    <citation type="journal article" date="2019" name="Nat. Med.">
        <title>A library of human gut bacterial isolates paired with longitudinal multiomics data enables mechanistic microbiome research.</title>
        <authorList>
            <person name="Poyet M."/>
            <person name="Groussin M."/>
            <person name="Gibbons S.M."/>
            <person name="Avila-Pacheco J."/>
            <person name="Jiang X."/>
            <person name="Kearney S.M."/>
            <person name="Perrotta A.R."/>
            <person name="Berdy B."/>
            <person name="Zhao S."/>
            <person name="Lieberman T.D."/>
            <person name="Swanson P.K."/>
            <person name="Smith M."/>
            <person name="Roesemann S."/>
            <person name="Alexander J.E."/>
            <person name="Rich S.A."/>
            <person name="Livny J."/>
            <person name="Vlamakis H."/>
            <person name="Clish C."/>
            <person name="Bullock K."/>
            <person name="Deik A."/>
            <person name="Scott J."/>
            <person name="Pierce K.A."/>
            <person name="Xavier R.J."/>
            <person name="Alm E.J."/>
        </authorList>
    </citation>
    <scope>NUCLEOTIDE SEQUENCE [LARGE SCALE GENOMIC DNA]</scope>
    <source>
        <strain evidence="2 5">BIOML-A19</strain>
    </source>
</reference>
<dbReference type="EMBL" id="QSVA01000011">
    <property type="protein sequence ID" value="RGN92856.1"/>
    <property type="molecule type" value="Genomic_DNA"/>
</dbReference>
<name>A0A3E5EV79_BACUN</name>
<dbReference type="AlphaFoldDB" id="A0A3E5EV79"/>
<evidence type="ECO:0000313" key="4">
    <source>
        <dbReference type="Proteomes" id="UP000260759"/>
    </source>
</evidence>
<proteinExistence type="predicted"/>
<sequence length="269" mass="28968">MKKNILYTFAALGFCSVLAGSCIAEDLGVGNIKQEENANSDWNKTRSVEVHFLSALNDANIGETDAIVNHINALGEDCSIGVIDRVDVSGGSNMATHISFATSRFPGYALNKVVKNGNGIATEGSLILYNHKNNAEEGFKVSNDCFIKFISIMCKSMVKENQKDILVPFATARFSSKEQINAAKSALGTVVDSRHNGVLIGTVKSNLVEDLKRVAESISNVKFSQADIAAGEYAIFMVADKSWVLRETTTNSVSGNVKDYCLAIEPGVE</sequence>
<evidence type="ECO:0008006" key="6">
    <source>
        <dbReference type="Google" id="ProtNLM"/>
    </source>
</evidence>
<comment type="caution">
    <text evidence="3">The sequence shown here is derived from an EMBL/GenBank/DDBJ whole genome shotgun (WGS) entry which is preliminary data.</text>
</comment>
<accession>A0A3E5EV79</accession>